<protein>
    <submittedName>
        <fullName evidence="1">Uncharacterized protein</fullName>
    </submittedName>
</protein>
<evidence type="ECO:0000313" key="1">
    <source>
        <dbReference type="EMBL" id="AEI48471.1"/>
    </source>
</evidence>
<dbReference type="AlphaFoldDB" id="A0A7U3ZJP3"/>
<evidence type="ECO:0000313" key="2">
    <source>
        <dbReference type="Proteomes" id="UP000000493"/>
    </source>
</evidence>
<accession>A0A7U3ZJP3</accession>
<dbReference type="Proteomes" id="UP000000493">
    <property type="component" value="Chromosome"/>
</dbReference>
<dbReference type="KEGG" id="rsi:Runsl_2055"/>
<dbReference type="EMBL" id="CP002859">
    <property type="protein sequence ID" value="AEI48471.1"/>
    <property type="molecule type" value="Genomic_DNA"/>
</dbReference>
<reference evidence="2" key="1">
    <citation type="submission" date="2011-06" db="EMBL/GenBank/DDBJ databases">
        <title>The complete genome of chromosome of Runella slithyformis DSM 19594.</title>
        <authorList>
            <consortium name="US DOE Joint Genome Institute (JGI-PGF)"/>
            <person name="Lucas S."/>
            <person name="Han J."/>
            <person name="Lapidus A."/>
            <person name="Bruce D."/>
            <person name="Goodwin L."/>
            <person name="Pitluck S."/>
            <person name="Peters L."/>
            <person name="Kyrpides N."/>
            <person name="Mavromatis K."/>
            <person name="Ivanova N."/>
            <person name="Ovchinnikova G."/>
            <person name="Zhang X."/>
            <person name="Misra M."/>
            <person name="Detter J.C."/>
            <person name="Tapia R."/>
            <person name="Han C."/>
            <person name="Land M."/>
            <person name="Hauser L."/>
            <person name="Markowitz V."/>
            <person name="Cheng J.-F."/>
            <person name="Hugenholtz P."/>
            <person name="Woyke T."/>
            <person name="Wu D."/>
            <person name="Tindall B."/>
            <person name="Faehrich R."/>
            <person name="Brambilla E."/>
            <person name="Klenk H.-P."/>
            <person name="Eisen J.A."/>
        </authorList>
    </citation>
    <scope>NUCLEOTIDE SEQUENCE [LARGE SCALE GENOMIC DNA]</scope>
    <source>
        <strain evidence="2">ATCC 29530 / DSM 19594 / LMG 11500 / NCIMB 11436 / LSU 4</strain>
    </source>
</reference>
<name>A0A7U3ZJP3_RUNSL</name>
<proteinExistence type="predicted"/>
<gene>
    <name evidence="1" type="ordered locus">Runsl_2055</name>
</gene>
<sequence>MWFKLIFLLLLLPFYFLKAQGRFVSKGDGQPALETKSSGIEGTPYLNDSFVEGETKSRQNGKWYRYPKARFDAYKNEFEYEQPSTAKLLRLDAAQISEFKLNQATFRCGFPPIDEQGPRHFYQVLYDERTKLLKNNRTKLITETEFGSVVKASKFVREEELYIVKEGQIIRIKRKKSAVLEVLSDKASMIAEFVKSNRLDYSVESDLIKILEFYDRETPVKQEK</sequence>
<organism evidence="1 2">
    <name type="scientific">Runella slithyformis (strain ATCC 29530 / DSM 19594 / LMG 11500 / NCIMB 11436 / LSU 4)</name>
    <dbReference type="NCBI Taxonomy" id="761193"/>
    <lineage>
        <taxon>Bacteria</taxon>
        <taxon>Pseudomonadati</taxon>
        <taxon>Bacteroidota</taxon>
        <taxon>Cytophagia</taxon>
        <taxon>Cytophagales</taxon>
        <taxon>Spirosomataceae</taxon>
        <taxon>Runella</taxon>
    </lineage>
</organism>
<reference evidence="1 2" key="2">
    <citation type="journal article" date="2012" name="Stand. Genomic Sci.">
        <title>Complete genome sequence of the aquatic bacterium Runella slithyformis type strain (LSU 4(T)).</title>
        <authorList>
            <person name="Copeland A."/>
            <person name="Zhang X."/>
            <person name="Misra M."/>
            <person name="Lapidus A."/>
            <person name="Nolan M."/>
            <person name="Lucas S."/>
            <person name="Deshpande S."/>
            <person name="Cheng J.F."/>
            <person name="Tapia R."/>
            <person name="Goodwin L.A."/>
            <person name="Pitluck S."/>
            <person name="Liolios K."/>
            <person name="Pagani I."/>
            <person name="Ivanova N."/>
            <person name="Mikhailova N."/>
            <person name="Pati A."/>
            <person name="Chen A."/>
            <person name="Palaniappan K."/>
            <person name="Land M."/>
            <person name="Hauser L."/>
            <person name="Pan C."/>
            <person name="Jeffries C.D."/>
            <person name="Detter J.C."/>
            <person name="Brambilla E.M."/>
            <person name="Rohde M."/>
            <person name="Djao O.D."/>
            <person name="Goker M."/>
            <person name="Sikorski J."/>
            <person name="Tindall B.J."/>
            <person name="Woyke T."/>
            <person name="Bristow J."/>
            <person name="Eisen J.A."/>
            <person name="Markowitz V."/>
            <person name="Hugenholtz P."/>
            <person name="Kyrpides N.C."/>
            <person name="Klenk H.P."/>
            <person name="Mavromatis K."/>
        </authorList>
    </citation>
    <scope>NUCLEOTIDE SEQUENCE [LARGE SCALE GENOMIC DNA]</scope>
    <source>
        <strain evidence="2">ATCC 29530 / DSM 19594 / LMG 11500 / NCIMB 11436 / LSU 4</strain>
    </source>
</reference>
<keyword evidence="2" id="KW-1185">Reference proteome</keyword>